<dbReference type="Pfam" id="PF00350">
    <property type="entry name" value="Dynamin_N"/>
    <property type="match status" value="1"/>
</dbReference>
<evidence type="ECO:0000256" key="5">
    <source>
        <dbReference type="ARBA" id="ARBA00012483"/>
    </source>
</evidence>
<dbReference type="InterPro" id="IPR013083">
    <property type="entry name" value="Znf_RING/FYVE/PHD"/>
</dbReference>
<dbReference type="GO" id="GO:0012505">
    <property type="term" value="C:endomembrane system"/>
    <property type="evidence" value="ECO:0007669"/>
    <property type="project" value="UniProtKB-SubCell"/>
</dbReference>
<feature type="transmembrane region" description="Helical" evidence="29">
    <location>
        <begin position="1565"/>
        <end position="1583"/>
    </location>
</feature>
<keyword evidence="20 29" id="KW-0472">Membrane</keyword>
<evidence type="ECO:0000256" key="24">
    <source>
        <dbReference type="ARBA" id="ARBA00071072"/>
    </source>
</evidence>
<feature type="region of interest" description="Disordered" evidence="28">
    <location>
        <begin position="1625"/>
        <end position="1656"/>
    </location>
</feature>
<feature type="region of interest" description="Disordered" evidence="28">
    <location>
        <begin position="1"/>
        <end position="110"/>
    </location>
</feature>
<dbReference type="SUPFAM" id="SSF52540">
    <property type="entry name" value="P-loop containing nucleoside triphosphate hydrolases"/>
    <property type="match status" value="1"/>
</dbReference>
<comment type="subcellular location">
    <subcellularLocation>
        <location evidence="2">Endomembrane system</location>
        <topology evidence="2">Multi-pass membrane protein</topology>
    </subcellularLocation>
    <subcellularLocation>
        <location evidence="3">Mitochondrion outer membrane</location>
        <topology evidence="3">Multi-pass membrane protein</topology>
    </subcellularLocation>
</comment>
<feature type="transmembrane region" description="Helical" evidence="29">
    <location>
        <begin position="1296"/>
        <end position="1315"/>
    </location>
</feature>
<evidence type="ECO:0000256" key="23">
    <source>
        <dbReference type="ARBA" id="ARBA00063126"/>
    </source>
</evidence>
<keyword evidence="14" id="KW-0378">Hydrolase</keyword>
<dbReference type="GO" id="GO:0008270">
    <property type="term" value="F:zinc ion binding"/>
    <property type="evidence" value="ECO:0007669"/>
    <property type="project" value="UniProtKB-KW"/>
</dbReference>
<keyword evidence="10" id="KW-0547">Nucleotide-binding</keyword>
<evidence type="ECO:0000256" key="12">
    <source>
        <dbReference type="ARBA" id="ARBA00022786"/>
    </source>
</evidence>
<dbReference type="EC" id="2.3.2.27" evidence="5"/>
<organism evidence="32 33">
    <name type="scientific">Paraphoma chrysanthemicola</name>
    <dbReference type="NCBI Taxonomy" id="798071"/>
    <lineage>
        <taxon>Eukaryota</taxon>
        <taxon>Fungi</taxon>
        <taxon>Dikarya</taxon>
        <taxon>Ascomycota</taxon>
        <taxon>Pezizomycotina</taxon>
        <taxon>Dothideomycetes</taxon>
        <taxon>Pleosporomycetidae</taxon>
        <taxon>Pleosporales</taxon>
        <taxon>Pleosporineae</taxon>
        <taxon>Phaeosphaeriaceae</taxon>
        <taxon>Paraphoma</taxon>
    </lineage>
</organism>
<evidence type="ECO:0000256" key="6">
    <source>
        <dbReference type="ARBA" id="ARBA00022679"/>
    </source>
</evidence>
<evidence type="ECO:0000256" key="7">
    <source>
        <dbReference type="ARBA" id="ARBA00022692"/>
    </source>
</evidence>
<evidence type="ECO:0000256" key="10">
    <source>
        <dbReference type="ARBA" id="ARBA00022741"/>
    </source>
</evidence>
<evidence type="ECO:0000256" key="15">
    <source>
        <dbReference type="ARBA" id="ARBA00022833"/>
    </source>
</evidence>
<dbReference type="InterPro" id="IPR030381">
    <property type="entry name" value="G_DYNAMIN_dom"/>
</dbReference>
<feature type="domain" description="Dynamin-type G" evidence="31">
    <location>
        <begin position="279"/>
        <end position="571"/>
    </location>
</feature>
<dbReference type="Pfam" id="PF13639">
    <property type="entry name" value="zf-RING_2"/>
    <property type="match status" value="1"/>
</dbReference>
<dbReference type="InterPro" id="IPR021319">
    <property type="entry name" value="DUF2921"/>
</dbReference>
<comment type="caution">
    <text evidence="32">The sequence shown here is derived from an EMBL/GenBank/DDBJ whole genome shotgun (WGS) entry which is preliminary data.</text>
</comment>
<dbReference type="SUPFAM" id="SSF57850">
    <property type="entry name" value="RING/U-box"/>
    <property type="match status" value="1"/>
</dbReference>
<comment type="function">
    <text evidence="22">Catalytic component of the DSC E3 ubiquitin ligase complex which is required for the srbA transcriptional activator proteolytic cleavage to release the soluble transcription factor from the membrane in low oxygen or sterol conditions. Required for growth during hypoxia and triazole drug susceptibility, as well as for virulence in a murine model of invasive pulmonary aspergillosis (IPA).</text>
</comment>
<reference evidence="32" key="1">
    <citation type="journal article" date="2021" name="Nat. Commun.">
        <title>Genetic determinants of endophytism in the Arabidopsis root mycobiome.</title>
        <authorList>
            <person name="Mesny F."/>
            <person name="Miyauchi S."/>
            <person name="Thiergart T."/>
            <person name="Pickel B."/>
            <person name="Atanasova L."/>
            <person name="Karlsson M."/>
            <person name="Huettel B."/>
            <person name="Barry K.W."/>
            <person name="Haridas S."/>
            <person name="Chen C."/>
            <person name="Bauer D."/>
            <person name="Andreopoulos W."/>
            <person name="Pangilinan J."/>
            <person name="LaButti K."/>
            <person name="Riley R."/>
            <person name="Lipzen A."/>
            <person name="Clum A."/>
            <person name="Drula E."/>
            <person name="Henrissat B."/>
            <person name="Kohler A."/>
            <person name="Grigoriev I.V."/>
            <person name="Martin F.M."/>
            <person name="Hacquard S."/>
        </authorList>
    </citation>
    <scope>NUCLEOTIDE SEQUENCE</scope>
    <source>
        <strain evidence="32">MPI-SDFR-AT-0120</strain>
    </source>
</reference>
<dbReference type="GO" id="GO:0051603">
    <property type="term" value="P:proteolysis involved in protein catabolic process"/>
    <property type="evidence" value="ECO:0007669"/>
    <property type="project" value="UniProtKB-ARBA"/>
</dbReference>
<evidence type="ECO:0000256" key="20">
    <source>
        <dbReference type="ARBA" id="ARBA00023136"/>
    </source>
</evidence>
<evidence type="ECO:0000256" key="22">
    <source>
        <dbReference type="ARBA" id="ARBA00056116"/>
    </source>
</evidence>
<evidence type="ECO:0000259" key="31">
    <source>
        <dbReference type="PROSITE" id="PS51718"/>
    </source>
</evidence>
<feature type="compositionally biased region" description="Low complexity" evidence="28">
    <location>
        <begin position="11"/>
        <end position="20"/>
    </location>
</feature>
<dbReference type="Proteomes" id="UP000813461">
    <property type="component" value="Unassembled WGS sequence"/>
</dbReference>
<keyword evidence="8" id="KW-0479">Metal-binding</keyword>
<evidence type="ECO:0000256" key="3">
    <source>
        <dbReference type="ARBA" id="ARBA00004374"/>
    </source>
</evidence>
<evidence type="ECO:0000256" key="16">
    <source>
        <dbReference type="ARBA" id="ARBA00022989"/>
    </source>
</evidence>
<dbReference type="GO" id="GO:0005741">
    <property type="term" value="C:mitochondrial outer membrane"/>
    <property type="evidence" value="ECO:0007669"/>
    <property type="project" value="UniProtKB-SubCell"/>
</dbReference>
<feature type="transmembrane region" description="Helical" evidence="29">
    <location>
        <begin position="1335"/>
        <end position="1356"/>
    </location>
</feature>
<feature type="region of interest" description="Disordered" evidence="28">
    <location>
        <begin position="1396"/>
        <end position="1464"/>
    </location>
</feature>
<feature type="transmembrane region" description="Helical" evidence="29">
    <location>
        <begin position="1362"/>
        <end position="1382"/>
    </location>
</feature>
<evidence type="ECO:0000256" key="18">
    <source>
        <dbReference type="ARBA" id="ARBA00023128"/>
    </source>
</evidence>
<evidence type="ECO:0000256" key="21">
    <source>
        <dbReference type="ARBA" id="ARBA00048548"/>
    </source>
</evidence>
<dbReference type="Gene3D" id="3.30.40.10">
    <property type="entry name" value="Zinc/RING finger domain, C3HC4 (zinc finger)"/>
    <property type="match status" value="1"/>
</dbReference>
<dbReference type="PROSITE" id="PS51718">
    <property type="entry name" value="G_DYNAMIN_2"/>
    <property type="match status" value="1"/>
</dbReference>
<keyword evidence="19" id="KW-0342">GTP-binding</keyword>
<evidence type="ECO:0000256" key="26">
    <source>
        <dbReference type="ARBA" id="ARBA00082128"/>
    </source>
</evidence>
<dbReference type="Pfam" id="PF11145">
    <property type="entry name" value="DUF2921"/>
    <property type="match status" value="2"/>
</dbReference>
<evidence type="ECO:0000256" key="27">
    <source>
        <dbReference type="PROSITE-ProRule" id="PRU00175"/>
    </source>
</evidence>
<feature type="compositionally biased region" description="Polar residues" evidence="28">
    <location>
        <begin position="92"/>
        <end position="101"/>
    </location>
</feature>
<evidence type="ECO:0000256" key="1">
    <source>
        <dbReference type="ARBA" id="ARBA00000900"/>
    </source>
</evidence>
<dbReference type="InterPro" id="IPR045063">
    <property type="entry name" value="Dynamin_N"/>
</dbReference>
<dbReference type="Gene3D" id="3.40.50.300">
    <property type="entry name" value="P-loop containing nucleotide triphosphate hydrolases"/>
    <property type="match status" value="1"/>
</dbReference>
<evidence type="ECO:0000313" key="32">
    <source>
        <dbReference type="EMBL" id="KAH7092013.1"/>
    </source>
</evidence>
<dbReference type="InterPro" id="IPR027417">
    <property type="entry name" value="P-loop_NTPase"/>
</dbReference>
<dbReference type="GO" id="GO:0005525">
    <property type="term" value="F:GTP binding"/>
    <property type="evidence" value="ECO:0007669"/>
    <property type="project" value="UniProtKB-KW"/>
</dbReference>
<evidence type="ECO:0000256" key="8">
    <source>
        <dbReference type="ARBA" id="ARBA00022723"/>
    </source>
</evidence>
<keyword evidence="11 27" id="KW-0863">Zinc-finger</keyword>
<sequence>MNPDKRAKNPSASGESSSSRHNAHSSGEHTPGRRSLGPGYMTVGNGSTPEAAARLVSMLDEDSGYGGSLANGEGSASTWRANIGEDRPSPSPSTILSGEASSSEHDKQRSHVLQLRYNQNKNALSRAIHGTIDTMKSFQDMNLKWPAHYPSVQTAEVQKAHTRSESRPGLQHTQSALGDFDPIVRSPERPRPPRRAGTSIGDDPIPEASSAAEQEKEAPRLVTPQLAQDFSVLKLELRMGGRTQTDLVHSLEKSSIASLLDGQIQQSIKHLYSLKERIEDTSSKVLVTGDLNAGKSTFCNALLRRKVLPEDQQPCTSIFCEVLDFRENGGVEEVHAIPHGSTYNRHDESTYTVFALKDLEKIVIDNERFSQCKIYVQDIRGVDESILNNGVVDIALIDAPGLNADSVMTTAVFARQEEIDVVVFVVSAANHFTESAKNFIFNAAREKAYIFMVVNGFDVIRDQQRCQEMILKQVHGLSPATFKESNELVHFVSSNAIPMGGPGSSPPDGDGDDDPSDKGKGKEAEKRRDFGELETSLRRFVLEKRARSKLAPAKTYLLNVLGDMHNLATVNRDVSQAELDRVKKEIAALEPEFEESKKSRVEAGEAVERMVEDTTSDVYGYTRDTLNSCIQKVGEQDLGIEYPGLFSAYQYAEDIRDSMLHEVSETVRLCEEHARTKTVQGFNGIKNIGVLHLGNNLYADIMFRPERMFKKSVHALARQVDIDIELWDFFDVASLWDRQEKLAGTSMAVTVAGVVGGRLVGGVGWLDGALGAAKIMGTNNMRRLLIPGLLAGVAIGVSYVLSSVPKSLPHRLSAKLSQQLAAIDYTHQNALRISSEIRRALKGPANDVRIGLQRNVEKLQNKKEETSKFKAEAEVANKYFGNLVRNSNNLRQTVQRVDLEAAPPAAPHGSRSSIATALMEVRRDPRSFLFFIILLLLINSPEPNQPTFNARARYEELIDREWDQLGILNTTRYGDFNAKNGKWLNITGMREDDTFAWELLEPVKAKAKEQSERILGDEWRGALDGSFQDDARKIPVYRNLSGYVQGDWVRSPLSRVRHPEDMGNSSAVPESPFAQLVEYDRNITGGTGTVRLHITELENKMRTDDNRTISEISAKVVIEDDDSFGGNWWGFVAHGVHFLNSGTAVLTTTSDRYAGIFGLPHFQFSPHLYSASQTFLNRTVLETIERQQNRAFPLWNPWTSSTDGGNEGLFQGHHCEVVLYLQEVPSPIGVDLDWLERELRYPTGAPIPRQLSMQMNMVAFSPDCGYVIESKGPPNFPPSEAMHLLGSKTEQFNDRARHGVIAFAMSLAFQLYFLIQQMKETATPSMRSRVSFYTIAIMALGDGFTFLILIFMYLFLGTSQLALYSIAFIALFSVLTHLRFLMDIWGVQAAERARQNRQQASSAPASSPQGAATPTPAPAAESDSLPLPATAPRPRPPTPIIIAPDQDDPDEDLTPGTNANAGTANTNPRAELGALYSRFCLLLIIIFFITIQFATARTMYRSIYFDIVSFIYLSFWVPQIYRNVMRNCRKALRWEYVIGTSVVRIIPVAYFYLKEDNVLFAKTDWYGFAILAGWMWFQIVALGSQELLGPRFFIRDGWAPPAYDYHPILREDEEGATMPLNITTSDDSAPVALDASSTTDEPASSTKSAGESKGKGKKVFDCSICAQDIEVPVIPAGADESAVGMGGTSMILQRRQYMVTPCRHIFHTGCLEGWMRYRLMCPNCREVLPPL</sequence>
<evidence type="ECO:0000259" key="30">
    <source>
        <dbReference type="PROSITE" id="PS50089"/>
    </source>
</evidence>
<dbReference type="PANTHER" id="PTHR10465">
    <property type="entry name" value="TRANSMEMBRANE GTPASE FZO1"/>
    <property type="match status" value="1"/>
</dbReference>
<feature type="compositionally biased region" description="Low complexity" evidence="28">
    <location>
        <begin position="1396"/>
        <end position="1428"/>
    </location>
</feature>
<dbReference type="GO" id="GO:0008053">
    <property type="term" value="P:mitochondrial fusion"/>
    <property type="evidence" value="ECO:0007669"/>
    <property type="project" value="TreeGrafter"/>
</dbReference>
<name>A0A8K0W2B4_9PLEO</name>
<evidence type="ECO:0000256" key="4">
    <source>
        <dbReference type="ARBA" id="ARBA00004906"/>
    </source>
</evidence>
<keyword evidence="7 29" id="KW-0812">Transmembrane</keyword>
<evidence type="ECO:0000256" key="9">
    <source>
        <dbReference type="ARBA" id="ARBA00022729"/>
    </source>
</evidence>
<accession>A0A8K0W2B4</accession>
<evidence type="ECO:0000256" key="13">
    <source>
        <dbReference type="ARBA" id="ARBA00022787"/>
    </source>
</evidence>
<comment type="catalytic activity">
    <reaction evidence="21">
        <text>GTP + H2O = GDP + phosphate + H(+)</text>
        <dbReference type="Rhea" id="RHEA:19669"/>
        <dbReference type="ChEBI" id="CHEBI:15377"/>
        <dbReference type="ChEBI" id="CHEBI:15378"/>
        <dbReference type="ChEBI" id="CHEBI:37565"/>
        <dbReference type="ChEBI" id="CHEBI:43474"/>
        <dbReference type="ChEBI" id="CHEBI:58189"/>
    </reaction>
</comment>
<dbReference type="OrthoDB" id="9984778at2759"/>
<keyword evidence="9" id="KW-0732">Signal</keyword>
<feature type="compositionally biased region" description="Basic and acidic residues" evidence="28">
    <location>
        <begin position="516"/>
        <end position="528"/>
    </location>
</feature>
<evidence type="ECO:0000256" key="17">
    <source>
        <dbReference type="ARBA" id="ARBA00023054"/>
    </source>
</evidence>
<keyword evidence="16 29" id="KW-1133">Transmembrane helix</keyword>
<dbReference type="FunFam" id="3.40.50.300:FF:000638">
    <property type="entry name" value="Transmembrane GTPase Fzo1, putative"/>
    <property type="match status" value="1"/>
</dbReference>
<feature type="compositionally biased region" description="Pro residues" evidence="28">
    <location>
        <begin position="1429"/>
        <end position="1439"/>
    </location>
</feature>
<comment type="subunit">
    <text evidence="23">Component of the DSC E3 ubiquitin ligase complex composed of dscA, dscB, dscC and dscD.</text>
</comment>
<feature type="domain" description="RING-type" evidence="30">
    <location>
        <begin position="1662"/>
        <end position="1725"/>
    </location>
</feature>
<evidence type="ECO:0000256" key="25">
    <source>
        <dbReference type="ARBA" id="ARBA00077885"/>
    </source>
</evidence>
<evidence type="ECO:0000256" key="11">
    <source>
        <dbReference type="ARBA" id="ARBA00022771"/>
    </source>
</evidence>
<evidence type="ECO:0000256" key="19">
    <source>
        <dbReference type="ARBA" id="ARBA00023134"/>
    </source>
</evidence>
<dbReference type="InterPro" id="IPR001841">
    <property type="entry name" value="Znf_RING"/>
</dbReference>
<feature type="region of interest" description="Disordered" evidence="28">
    <location>
        <begin position="154"/>
        <end position="223"/>
    </location>
</feature>
<dbReference type="GO" id="GO:0003924">
    <property type="term" value="F:GTPase activity"/>
    <property type="evidence" value="ECO:0007669"/>
    <property type="project" value="InterPro"/>
</dbReference>
<keyword evidence="18" id="KW-0496">Mitochondrion</keyword>
<dbReference type="PANTHER" id="PTHR10465:SF0">
    <property type="entry name" value="SARCALUMENIN"/>
    <property type="match status" value="1"/>
</dbReference>
<keyword evidence="33" id="KW-1185">Reference proteome</keyword>
<protein>
    <recommendedName>
        <fullName evidence="24">DSC E3 ubiquitin ligase complex subunit A</fullName>
        <ecNumber evidence="5">2.3.2.27</ecNumber>
    </recommendedName>
    <alternativeName>
        <fullName evidence="25">Defective for SREBP cleavage protein A</fullName>
    </alternativeName>
    <alternativeName>
        <fullName evidence="26">RING-type E3 ubiquitin transferase dscA</fullName>
    </alternativeName>
</protein>
<dbReference type="GO" id="GO:0061630">
    <property type="term" value="F:ubiquitin protein ligase activity"/>
    <property type="evidence" value="ECO:0007669"/>
    <property type="project" value="UniProtKB-EC"/>
</dbReference>
<keyword evidence="17" id="KW-0175">Coiled coil</keyword>
<dbReference type="GO" id="GO:0051646">
    <property type="term" value="P:mitochondrion localization"/>
    <property type="evidence" value="ECO:0007669"/>
    <property type="project" value="TreeGrafter"/>
</dbReference>
<keyword evidence="15" id="KW-0862">Zinc</keyword>
<dbReference type="PROSITE" id="PS50089">
    <property type="entry name" value="ZF_RING_2"/>
    <property type="match status" value="1"/>
</dbReference>
<comment type="pathway">
    <text evidence="4">Protein modification; protein ubiquitination.</text>
</comment>
<dbReference type="SMART" id="SM00184">
    <property type="entry name" value="RING"/>
    <property type="match status" value="1"/>
</dbReference>
<feature type="region of interest" description="Disordered" evidence="28">
    <location>
        <begin position="495"/>
        <end position="528"/>
    </location>
</feature>
<evidence type="ECO:0000313" key="33">
    <source>
        <dbReference type="Proteomes" id="UP000813461"/>
    </source>
</evidence>
<evidence type="ECO:0000256" key="14">
    <source>
        <dbReference type="ARBA" id="ARBA00022801"/>
    </source>
</evidence>
<dbReference type="InterPro" id="IPR027094">
    <property type="entry name" value="Mitofusin_fam"/>
</dbReference>
<gene>
    <name evidence="32" type="ORF">FB567DRAFT_462864</name>
</gene>
<feature type="transmembrane region" description="Helical" evidence="29">
    <location>
        <begin position="1533"/>
        <end position="1553"/>
    </location>
</feature>
<feature type="compositionally biased region" description="Low complexity" evidence="28">
    <location>
        <begin position="1454"/>
        <end position="1464"/>
    </location>
</feature>
<keyword evidence="12" id="KW-0833">Ubl conjugation pathway</keyword>
<dbReference type="EMBL" id="JAGMVJ010000003">
    <property type="protein sequence ID" value="KAH7092013.1"/>
    <property type="molecule type" value="Genomic_DNA"/>
</dbReference>
<evidence type="ECO:0000256" key="28">
    <source>
        <dbReference type="SAM" id="MobiDB-lite"/>
    </source>
</evidence>
<dbReference type="FunFam" id="3.30.40.10:FF:000626">
    <property type="entry name" value="Transmembrane ubiquitin ligase 1"/>
    <property type="match status" value="1"/>
</dbReference>
<evidence type="ECO:0000256" key="29">
    <source>
        <dbReference type="SAM" id="Phobius"/>
    </source>
</evidence>
<keyword evidence="13" id="KW-1000">Mitochondrion outer membrane</keyword>
<evidence type="ECO:0000256" key="2">
    <source>
        <dbReference type="ARBA" id="ARBA00004127"/>
    </source>
</evidence>
<comment type="catalytic activity">
    <reaction evidence="1">
        <text>S-ubiquitinyl-[E2 ubiquitin-conjugating enzyme]-L-cysteine + [acceptor protein]-L-lysine = [E2 ubiquitin-conjugating enzyme]-L-cysteine + N(6)-ubiquitinyl-[acceptor protein]-L-lysine.</text>
        <dbReference type="EC" id="2.3.2.27"/>
    </reaction>
</comment>
<proteinExistence type="predicted"/>
<feature type="transmembrane region" description="Helical" evidence="29">
    <location>
        <begin position="1475"/>
        <end position="1496"/>
    </location>
</feature>
<keyword evidence="6" id="KW-0808">Transferase</keyword>